<name>A0ACC3CJW3_PYRYE</name>
<sequence>MSVPVGTGIVRRSASSSSSPSGGGGPSDSHANASSVAAPSSSSGSSTSTAVSATGGASSSSEITWRNAFKSPRTAVLYTRSLGIALADWARHFWASSKLLAADVRGSWRIVKRLIKGKTLSRRERNFLIGTGSDLARLVPFSLFLLIPFMEFALPFALKLFPNMLPSQFQDAMKAEEDLKRQLKVKIELAKYLRDVVEEKARVLKNSSSAGESVRADAEALTTFLASIRDGKPVDPADVNRFARLFSDEITLDGAVRPQLVAMCKYMGLSPYGADPFLRYKIRSRLNSIAKDDMQIMWEGGVDRLTEDEVARACRDRGIRTVGISHRWRVRQLREWLEMSQSREIPASLMILSRAFLFSDVSEALGSLPEGVIDDVKSKSAGELTSAERLEEQLADKMAADGAEPGAAAPAKAGDAKVDADAAPAAMASDSTADATPAADALEEEEDSQVSAEERKVAQDEAIGRIAVSLGDLSSTSAVESERLELESLKAELAAAESTIRSTTAGGADDQDVAAAAGDEAEAATAADKAKPADAPPVDGPELRRLRKLVKNLERDVARVDSKVGLKLKLLDADNDGVISLEEATEGLAVLAGDVDEEAIRETLRRLDADEDGNFNRGDLRRLMKELQDGTSSSPSSSASSAGSK</sequence>
<dbReference type="Proteomes" id="UP000798662">
    <property type="component" value="Chromosome 3"/>
</dbReference>
<gene>
    <name evidence="1" type="ORF">I4F81_012728</name>
</gene>
<proteinExistence type="predicted"/>
<comment type="caution">
    <text evidence="1">The sequence shown here is derived from an EMBL/GenBank/DDBJ whole genome shotgun (WGS) entry which is preliminary data.</text>
</comment>
<evidence type="ECO:0000313" key="1">
    <source>
        <dbReference type="EMBL" id="KAK1870266.1"/>
    </source>
</evidence>
<reference evidence="1" key="1">
    <citation type="submission" date="2019-11" db="EMBL/GenBank/DDBJ databases">
        <title>Nori genome reveals adaptations in red seaweeds to the harsh intertidal environment.</title>
        <authorList>
            <person name="Wang D."/>
            <person name="Mao Y."/>
        </authorList>
    </citation>
    <scope>NUCLEOTIDE SEQUENCE</scope>
    <source>
        <tissue evidence="1">Gametophyte</tissue>
    </source>
</reference>
<organism evidence="1 2">
    <name type="scientific">Pyropia yezoensis</name>
    <name type="common">Susabi-nori</name>
    <name type="synonym">Porphyra yezoensis</name>
    <dbReference type="NCBI Taxonomy" id="2788"/>
    <lineage>
        <taxon>Eukaryota</taxon>
        <taxon>Rhodophyta</taxon>
        <taxon>Bangiophyceae</taxon>
        <taxon>Bangiales</taxon>
        <taxon>Bangiaceae</taxon>
        <taxon>Pyropia</taxon>
    </lineage>
</organism>
<dbReference type="EMBL" id="CM020620">
    <property type="protein sequence ID" value="KAK1870266.1"/>
    <property type="molecule type" value="Genomic_DNA"/>
</dbReference>
<evidence type="ECO:0000313" key="2">
    <source>
        <dbReference type="Proteomes" id="UP000798662"/>
    </source>
</evidence>
<protein>
    <submittedName>
        <fullName evidence="1">Uncharacterized protein</fullName>
    </submittedName>
</protein>
<keyword evidence="2" id="KW-1185">Reference proteome</keyword>
<accession>A0ACC3CJW3</accession>